<comment type="caution">
    <text evidence="2">The sequence shown here is derived from an EMBL/GenBank/DDBJ whole genome shotgun (WGS) entry which is preliminary data.</text>
</comment>
<dbReference type="GeneID" id="300576854"/>
<dbReference type="Proteomes" id="UP001642720">
    <property type="component" value="Unassembled WGS sequence"/>
</dbReference>
<name>A0ABY2H5S7_9HYPO</name>
<evidence type="ECO:0000313" key="2">
    <source>
        <dbReference type="EMBL" id="TFB02695.1"/>
    </source>
</evidence>
<dbReference type="EMBL" id="PPTA01000006">
    <property type="protein sequence ID" value="TFB02695.1"/>
    <property type="molecule type" value="Genomic_DNA"/>
</dbReference>
<feature type="compositionally biased region" description="Polar residues" evidence="1">
    <location>
        <begin position="147"/>
        <end position="170"/>
    </location>
</feature>
<evidence type="ECO:0000313" key="3">
    <source>
        <dbReference type="Proteomes" id="UP001642720"/>
    </source>
</evidence>
<sequence length="330" mass="35966">YTHLLRHDSPAPLLITPSQVCCCCTPASTSTNSHLKSATIFPCGLILRVPSAKLTCRRRNLAALARMRKSRMRIASWGATPQRGFDIAILGDPFDAVCLGRALGQRESELRVNARHTATAYTPVESFTPTKLSRHHLNQLFGKAETRSANGPESSTAPTPHGRSSTTAQRSKPWIKLTEPTKHPDKSTLPRIVTLEAIARRLCLRCGRRISDGGQCRLFTLTAISIPGIRKFKVITQRHSLTETESVSGTAALIPALLLMFSILRLLRQPALQMPILAGLRALNVIGGDMVKMSLAYDDNGKTTALAAVEVVQAILELMVAKPVEAPVDR</sequence>
<reference evidence="2 3" key="1">
    <citation type="submission" date="2018-01" db="EMBL/GenBank/DDBJ databases">
        <title>Genome characterization of the sugarcane-associated fungus Trichoderma ghanense CCMA-1212 and their application in lignocelulose bioconversion.</title>
        <authorList>
            <person name="Steindorff A.S."/>
            <person name="Mendes T.D."/>
            <person name="Vilela E.S.D."/>
            <person name="Rodrigues D.S."/>
            <person name="Formighieri E.F."/>
            <person name="Melo I.S."/>
            <person name="Favaro L.C.L."/>
        </authorList>
    </citation>
    <scope>NUCLEOTIDE SEQUENCE [LARGE SCALE GENOMIC DNA]</scope>
    <source>
        <strain evidence="2 3">CCMA-1212</strain>
    </source>
</reference>
<gene>
    <name evidence="2" type="ORF">CCMA1212_005128</name>
</gene>
<feature type="non-terminal residue" evidence="2">
    <location>
        <position position="1"/>
    </location>
</feature>
<proteinExistence type="predicted"/>
<feature type="region of interest" description="Disordered" evidence="1">
    <location>
        <begin position="144"/>
        <end position="188"/>
    </location>
</feature>
<organism evidence="2 3">
    <name type="scientific">Trichoderma ghanense</name>
    <dbReference type="NCBI Taxonomy" id="65468"/>
    <lineage>
        <taxon>Eukaryota</taxon>
        <taxon>Fungi</taxon>
        <taxon>Dikarya</taxon>
        <taxon>Ascomycota</taxon>
        <taxon>Pezizomycotina</taxon>
        <taxon>Sordariomycetes</taxon>
        <taxon>Hypocreomycetidae</taxon>
        <taxon>Hypocreales</taxon>
        <taxon>Hypocreaceae</taxon>
        <taxon>Trichoderma</taxon>
    </lineage>
</organism>
<feature type="compositionally biased region" description="Basic and acidic residues" evidence="1">
    <location>
        <begin position="179"/>
        <end position="188"/>
    </location>
</feature>
<accession>A0ABY2H5S7</accession>
<protein>
    <submittedName>
        <fullName evidence="2">Uncharacterized protein</fullName>
    </submittedName>
</protein>
<keyword evidence="3" id="KW-1185">Reference proteome</keyword>
<dbReference type="RefSeq" id="XP_073558896.1">
    <property type="nucleotide sequence ID" value="XM_073702404.1"/>
</dbReference>
<evidence type="ECO:0000256" key="1">
    <source>
        <dbReference type="SAM" id="MobiDB-lite"/>
    </source>
</evidence>